<proteinExistence type="predicted"/>
<feature type="compositionally biased region" description="Polar residues" evidence="1">
    <location>
        <begin position="37"/>
        <end position="64"/>
    </location>
</feature>
<accession>A0A5J4VEY9</accession>
<comment type="caution">
    <text evidence="2">The sequence shown here is derived from an EMBL/GenBank/DDBJ whole genome shotgun (WGS) entry which is preliminary data.</text>
</comment>
<feature type="compositionally biased region" description="Basic and acidic residues" evidence="1">
    <location>
        <begin position="20"/>
        <end position="32"/>
    </location>
</feature>
<protein>
    <submittedName>
        <fullName evidence="2">Uncharacterized protein</fullName>
    </submittedName>
</protein>
<dbReference type="EMBL" id="SNRW01007610">
    <property type="protein sequence ID" value="KAA6380963.1"/>
    <property type="molecule type" value="Genomic_DNA"/>
</dbReference>
<reference evidence="2 3" key="1">
    <citation type="submission" date="2019-03" db="EMBL/GenBank/DDBJ databases">
        <title>Single cell metagenomics reveals metabolic interactions within the superorganism composed of flagellate Streblomastix strix and complex community of Bacteroidetes bacteria on its surface.</title>
        <authorList>
            <person name="Treitli S.C."/>
            <person name="Kolisko M."/>
            <person name="Husnik F."/>
            <person name="Keeling P."/>
            <person name="Hampl V."/>
        </authorList>
    </citation>
    <scope>NUCLEOTIDE SEQUENCE [LARGE SCALE GENOMIC DNA]</scope>
    <source>
        <strain evidence="2">ST1C</strain>
    </source>
</reference>
<feature type="region of interest" description="Disordered" evidence="1">
    <location>
        <begin position="20"/>
        <end position="64"/>
    </location>
</feature>
<evidence type="ECO:0000313" key="3">
    <source>
        <dbReference type="Proteomes" id="UP000324800"/>
    </source>
</evidence>
<organism evidence="2 3">
    <name type="scientific">Streblomastix strix</name>
    <dbReference type="NCBI Taxonomy" id="222440"/>
    <lineage>
        <taxon>Eukaryota</taxon>
        <taxon>Metamonada</taxon>
        <taxon>Preaxostyla</taxon>
        <taxon>Oxymonadida</taxon>
        <taxon>Streblomastigidae</taxon>
        <taxon>Streblomastix</taxon>
    </lineage>
</organism>
<gene>
    <name evidence="2" type="ORF">EZS28_023507</name>
</gene>
<name>A0A5J4VEY9_9EUKA</name>
<sequence length="177" mass="21027">MLRVKWEKMMQSLLQVEYKRSLSKRGSEKSKIEGLSASDQQNQYSNVQAQTKPTSKVPKTQATSKKFRENLKRLYVIQKTLTMRVKRSIARDRVGTLQPREISVEISLWNRGKERANDYGSSEGGGKDWRIDIQRERQWNGVKDQKIHASMETDRERRFYKHRILYEIQRLKQLIKI</sequence>
<dbReference type="AlphaFoldDB" id="A0A5J4VEY9"/>
<evidence type="ECO:0000256" key="1">
    <source>
        <dbReference type="SAM" id="MobiDB-lite"/>
    </source>
</evidence>
<dbReference type="Proteomes" id="UP000324800">
    <property type="component" value="Unassembled WGS sequence"/>
</dbReference>
<evidence type="ECO:0000313" key="2">
    <source>
        <dbReference type="EMBL" id="KAA6380963.1"/>
    </source>
</evidence>